<gene>
    <name evidence="1" type="ORF">CARN2_0018</name>
</gene>
<sequence length="50" mass="5198">MRLLICMNATTPPQAFAAAPLGVLQFGGKGAVLGSIVLGNGYFFENKPSE</sequence>
<accession>E6PV51</accession>
<name>E6PV51_9ZZZZ</name>
<protein>
    <submittedName>
        <fullName evidence="1">Uncharacterized protein</fullName>
    </submittedName>
</protein>
<dbReference type="EMBL" id="CABM01000062">
    <property type="protein sequence ID" value="CBH98808.1"/>
    <property type="molecule type" value="Genomic_DNA"/>
</dbReference>
<reference evidence="1" key="1">
    <citation type="submission" date="2009-10" db="EMBL/GenBank/DDBJ databases">
        <title>Diversity of trophic interactions inside an arsenic-rich microbial ecosystem.</title>
        <authorList>
            <person name="Bertin P.N."/>
            <person name="Heinrich-Salmeron A."/>
            <person name="Pelletier E."/>
            <person name="Goulhen-Chollet F."/>
            <person name="Arsene-Ploetze F."/>
            <person name="Gallien S."/>
            <person name="Calteau A."/>
            <person name="Vallenet D."/>
            <person name="Casiot C."/>
            <person name="Chane-Woon-Ming B."/>
            <person name="Giloteaux L."/>
            <person name="Barakat M."/>
            <person name="Bonnefoy V."/>
            <person name="Bruneel O."/>
            <person name="Chandler M."/>
            <person name="Cleiss J."/>
            <person name="Duran R."/>
            <person name="Elbaz-Poulichet F."/>
            <person name="Fonknechten N."/>
            <person name="Lauga B."/>
            <person name="Mornico D."/>
            <person name="Ortet P."/>
            <person name="Schaeffer C."/>
            <person name="Siguier P."/>
            <person name="Alexander Thil Smith A."/>
            <person name="Van Dorsselaer A."/>
            <person name="Weissenbach J."/>
            <person name="Medigue C."/>
            <person name="Le Paslier D."/>
        </authorList>
    </citation>
    <scope>NUCLEOTIDE SEQUENCE</scope>
</reference>
<dbReference type="AlphaFoldDB" id="E6PV51"/>
<proteinExistence type="predicted"/>
<comment type="caution">
    <text evidence="1">The sequence shown here is derived from an EMBL/GenBank/DDBJ whole genome shotgun (WGS) entry which is preliminary data.</text>
</comment>
<evidence type="ECO:0000313" key="1">
    <source>
        <dbReference type="EMBL" id="CBH98808.1"/>
    </source>
</evidence>
<organism evidence="1">
    <name type="scientific">mine drainage metagenome</name>
    <dbReference type="NCBI Taxonomy" id="410659"/>
    <lineage>
        <taxon>unclassified sequences</taxon>
        <taxon>metagenomes</taxon>
        <taxon>ecological metagenomes</taxon>
    </lineage>
</organism>